<gene>
    <name evidence="2" type="ORF">L6773_21310</name>
</gene>
<dbReference type="Pfam" id="PF13517">
    <property type="entry name" value="FG-GAP_3"/>
    <property type="match status" value="3"/>
</dbReference>
<keyword evidence="3" id="KW-1185">Reference proteome</keyword>
<name>A0ABS9KJT6_9BACT</name>
<dbReference type="PANTHER" id="PTHR16026">
    <property type="entry name" value="CARTILAGE ACIDIC PROTEIN 1"/>
    <property type="match status" value="1"/>
</dbReference>
<accession>A0ABS9KJT6</accession>
<keyword evidence="1" id="KW-0732">Signal</keyword>
<reference evidence="2" key="2">
    <citation type="submission" date="2024-05" db="EMBL/GenBank/DDBJ databases">
        <title>Rhodohalobacter halophilus gen. nov., sp. nov., a moderately halophilic member of the family Balneolaceae.</title>
        <authorList>
            <person name="Xia J."/>
        </authorList>
    </citation>
    <scope>NUCLEOTIDE SEQUENCE</scope>
    <source>
        <strain evidence="2">WB101</strain>
    </source>
</reference>
<organism evidence="2 3">
    <name type="scientific">Rhodohalobacter sulfatireducens</name>
    <dbReference type="NCBI Taxonomy" id="2911366"/>
    <lineage>
        <taxon>Bacteria</taxon>
        <taxon>Pseudomonadati</taxon>
        <taxon>Balneolota</taxon>
        <taxon>Balneolia</taxon>
        <taxon>Balneolales</taxon>
        <taxon>Balneolaceae</taxon>
        <taxon>Rhodohalobacter</taxon>
    </lineage>
</organism>
<evidence type="ECO:0000256" key="1">
    <source>
        <dbReference type="ARBA" id="ARBA00022729"/>
    </source>
</evidence>
<feature type="non-terminal residue" evidence="2">
    <location>
        <position position="485"/>
    </location>
</feature>
<dbReference type="InterPro" id="IPR013517">
    <property type="entry name" value="FG-GAP"/>
</dbReference>
<sequence>MKIYFIRNIKPAFYLFGIILVFLGLSNCSSDNAETLFQKLDPDETGLAFENTIITDDSTNALLDPYIYNGGGVGIGDLNNDGFQDIVLTGTMTDPKIYLNNGNFVFQEISNFAGFPTDRRVHGVNLVDINSDQLLDIYLSASGPAWSDGDDRRNLLYINNGNSTFTEQAAEWGIDDPGFTTQSAFLDYDRDGDLDLFLLNNSPEEFSRSETGLTPMGGKETVNRSGQDRFYRNNGDGTFTNISEEAGMLRKLGYGLGVAIEDLNRDGWPDIYVSNDMTPNDVLYINNGNGTFTDRAAEWLRHTSHSGMGLDIADYTNNGWPDIFQTDMMPDSLFTQKRMSGSNTYRGFEESKRQGLFPHFNLNTLQMNQGLSPAGDVIFSEVARIAGVAYTHWSWTALFVDFDNDGLKDALVTNGFPIEGTDYDHLARIHQAQQSSDPKEAIQKQVEIFRNAKPYKVPNYLFRNNGDLTFTDVSRDWGMRTAGFS</sequence>
<reference evidence="2" key="1">
    <citation type="submission" date="2022-01" db="EMBL/GenBank/DDBJ databases">
        <authorList>
            <person name="Wang Y."/>
        </authorList>
    </citation>
    <scope>NUCLEOTIDE SEQUENCE</scope>
    <source>
        <strain evidence="2">WB101</strain>
    </source>
</reference>
<dbReference type="PANTHER" id="PTHR16026:SF0">
    <property type="entry name" value="CARTILAGE ACIDIC PROTEIN 1"/>
    <property type="match status" value="1"/>
</dbReference>
<dbReference type="SUPFAM" id="SSF69318">
    <property type="entry name" value="Integrin alpha N-terminal domain"/>
    <property type="match status" value="1"/>
</dbReference>
<protein>
    <submittedName>
        <fullName evidence="2">VCBS repeat-containing protein</fullName>
    </submittedName>
</protein>
<dbReference type="InterPro" id="IPR028994">
    <property type="entry name" value="Integrin_alpha_N"/>
</dbReference>
<dbReference type="Gene3D" id="2.130.10.130">
    <property type="entry name" value="Integrin alpha, N-terminal"/>
    <property type="match status" value="1"/>
</dbReference>
<comment type="caution">
    <text evidence="2">The sequence shown here is derived from an EMBL/GenBank/DDBJ whole genome shotgun (WGS) entry which is preliminary data.</text>
</comment>
<evidence type="ECO:0000313" key="2">
    <source>
        <dbReference type="EMBL" id="MCG2591117.1"/>
    </source>
</evidence>
<dbReference type="Proteomes" id="UP001165366">
    <property type="component" value="Unassembled WGS sequence"/>
</dbReference>
<evidence type="ECO:0000313" key="3">
    <source>
        <dbReference type="Proteomes" id="UP001165366"/>
    </source>
</evidence>
<proteinExistence type="predicted"/>
<dbReference type="RefSeq" id="WP_237856669.1">
    <property type="nucleotide sequence ID" value="NZ_JAKLWS010000088.1"/>
</dbReference>
<dbReference type="InterPro" id="IPR027039">
    <property type="entry name" value="Crtac1"/>
</dbReference>
<dbReference type="EMBL" id="JAKLWS010000088">
    <property type="protein sequence ID" value="MCG2591117.1"/>
    <property type="molecule type" value="Genomic_DNA"/>
</dbReference>